<dbReference type="Pfam" id="PF14223">
    <property type="entry name" value="Retrotran_gag_2"/>
    <property type="match status" value="1"/>
</dbReference>
<gene>
    <name evidence="1" type="ORF">RJ639_043794</name>
</gene>
<dbReference type="Proteomes" id="UP001188597">
    <property type="component" value="Unassembled WGS sequence"/>
</dbReference>
<comment type="caution">
    <text evidence="1">The sequence shown here is derived from an EMBL/GenBank/DDBJ whole genome shotgun (WGS) entry which is preliminary data.</text>
</comment>
<protein>
    <submittedName>
        <fullName evidence="1">Uncharacterized protein</fullName>
    </submittedName>
</protein>
<dbReference type="AlphaFoldDB" id="A0AA88WJ76"/>
<organism evidence="1 2">
    <name type="scientific">Escallonia herrerae</name>
    <dbReference type="NCBI Taxonomy" id="1293975"/>
    <lineage>
        <taxon>Eukaryota</taxon>
        <taxon>Viridiplantae</taxon>
        <taxon>Streptophyta</taxon>
        <taxon>Embryophyta</taxon>
        <taxon>Tracheophyta</taxon>
        <taxon>Spermatophyta</taxon>
        <taxon>Magnoliopsida</taxon>
        <taxon>eudicotyledons</taxon>
        <taxon>Gunneridae</taxon>
        <taxon>Pentapetalae</taxon>
        <taxon>asterids</taxon>
        <taxon>campanulids</taxon>
        <taxon>Escalloniales</taxon>
        <taxon>Escalloniaceae</taxon>
        <taxon>Escallonia</taxon>
    </lineage>
</organism>
<evidence type="ECO:0000313" key="2">
    <source>
        <dbReference type="Proteomes" id="UP001188597"/>
    </source>
</evidence>
<keyword evidence="2" id="KW-1185">Reference proteome</keyword>
<dbReference type="EMBL" id="JAVXUP010000652">
    <property type="protein sequence ID" value="KAK3023510.1"/>
    <property type="molecule type" value="Genomic_DNA"/>
</dbReference>
<proteinExistence type="predicted"/>
<reference evidence="1" key="1">
    <citation type="submission" date="2022-12" db="EMBL/GenBank/DDBJ databases">
        <title>Draft genome assemblies for two species of Escallonia (Escalloniales).</title>
        <authorList>
            <person name="Chanderbali A."/>
            <person name="Dervinis C."/>
            <person name="Anghel I."/>
            <person name="Soltis D."/>
            <person name="Soltis P."/>
            <person name="Zapata F."/>
        </authorList>
    </citation>
    <scope>NUCLEOTIDE SEQUENCE</scope>
    <source>
        <strain evidence="1">UCBG64.0493</strain>
        <tissue evidence="1">Leaf</tissue>
    </source>
</reference>
<name>A0AA88WJ76_9ASTE</name>
<sequence length="209" mass="23024">MAQLIEVDVVVVTVVELTRSLVFVSLWLRGGGSGSTVGVEVYVCGGSDQSVTCAKRALRRYGGGGVADLSDVEEKEKRVAFRETDNTVMIVHEIISEGIQVDEQMQVAAIIDKLPNSWKEFQKGIRHKQSELSIVNLMARLQIEEEARDQDKKNEAFANNTHANQANNHQGNGNTNGNGAKMCLSLRLARAWGEGQVGRYEFLEFTDAL</sequence>
<evidence type="ECO:0000313" key="1">
    <source>
        <dbReference type="EMBL" id="KAK3023510.1"/>
    </source>
</evidence>
<accession>A0AA88WJ76</accession>